<gene>
    <name evidence="4" type="ORF">EV385_1183</name>
</gene>
<keyword evidence="2" id="KW-0472">Membrane</keyword>
<feature type="compositionally biased region" description="Low complexity" evidence="1">
    <location>
        <begin position="231"/>
        <end position="241"/>
    </location>
</feature>
<feature type="transmembrane region" description="Helical" evidence="2">
    <location>
        <begin position="92"/>
        <end position="115"/>
    </location>
</feature>
<dbReference type="RefSeq" id="WP_242624733.1">
    <property type="nucleotide sequence ID" value="NZ_SHKY01000001.1"/>
</dbReference>
<dbReference type="AlphaFoldDB" id="A0A4Q7ZGW4"/>
<feature type="transmembrane region" description="Helical" evidence="2">
    <location>
        <begin position="127"/>
        <end position="150"/>
    </location>
</feature>
<dbReference type="EMBL" id="SHKY01000001">
    <property type="protein sequence ID" value="RZU49433.1"/>
    <property type="molecule type" value="Genomic_DNA"/>
</dbReference>
<comment type="caution">
    <text evidence="4">The sequence shown here is derived from an EMBL/GenBank/DDBJ whole genome shotgun (WGS) entry which is preliminary data.</text>
</comment>
<feature type="compositionally biased region" description="Pro residues" evidence="1">
    <location>
        <begin position="242"/>
        <end position="252"/>
    </location>
</feature>
<feature type="transmembrane region" description="Helical" evidence="2">
    <location>
        <begin position="64"/>
        <end position="86"/>
    </location>
</feature>
<sequence length="252" mass="26131">MGNGTATARLPLRTPRHGYGLVLLLIVVTYVLALQADLPWVVAVVLFVQTGTVWQALRVSGARLGLRIAASVVFALALVLAVAGLFTDVDTLAGLTFLAGSALYLVAPISIVLDIGFRRGVDQQTMFGALAAYLLIGMAFGFLYACLGALQPGPLFGANGDPNMSQALFFSFVTMTTTGYGDLVPAGNPAQSIAVLEALIGQLFLVTAVAKVVENWRPRGWHRNGGSGGDPDQAAAERPAPAAGPEPAADPG</sequence>
<dbReference type="Pfam" id="PF07885">
    <property type="entry name" value="Ion_trans_2"/>
    <property type="match status" value="1"/>
</dbReference>
<dbReference type="InterPro" id="IPR013099">
    <property type="entry name" value="K_chnl_dom"/>
</dbReference>
<feature type="region of interest" description="Disordered" evidence="1">
    <location>
        <begin position="220"/>
        <end position="252"/>
    </location>
</feature>
<evidence type="ECO:0000259" key="3">
    <source>
        <dbReference type="Pfam" id="PF07885"/>
    </source>
</evidence>
<name>A0A4Q7ZGW4_9ACTN</name>
<evidence type="ECO:0000256" key="1">
    <source>
        <dbReference type="SAM" id="MobiDB-lite"/>
    </source>
</evidence>
<feature type="transmembrane region" description="Helical" evidence="2">
    <location>
        <begin position="40"/>
        <end position="57"/>
    </location>
</feature>
<dbReference type="SUPFAM" id="SSF81324">
    <property type="entry name" value="Voltage-gated potassium channels"/>
    <property type="match status" value="1"/>
</dbReference>
<evidence type="ECO:0000313" key="4">
    <source>
        <dbReference type="EMBL" id="RZU49433.1"/>
    </source>
</evidence>
<dbReference type="Proteomes" id="UP000292564">
    <property type="component" value="Unassembled WGS sequence"/>
</dbReference>
<keyword evidence="2" id="KW-0812">Transmembrane</keyword>
<evidence type="ECO:0000313" key="5">
    <source>
        <dbReference type="Proteomes" id="UP000292564"/>
    </source>
</evidence>
<protein>
    <submittedName>
        <fullName evidence="4">Ion channel</fullName>
    </submittedName>
</protein>
<organism evidence="4 5">
    <name type="scientific">Krasilnikovia cinnamomea</name>
    <dbReference type="NCBI Taxonomy" id="349313"/>
    <lineage>
        <taxon>Bacteria</taxon>
        <taxon>Bacillati</taxon>
        <taxon>Actinomycetota</taxon>
        <taxon>Actinomycetes</taxon>
        <taxon>Micromonosporales</taxon>
        <taxon>Micromonosporaceae</taxon>
        <taxon>Krasilnikovia</taxon>
    </lineage>
</organism>
<feature type="transmembrane region" description="Helical" evidence="2">
    <location>
        <begin position="18"/>
        <end position="34"/>
    </location>
</feature>
<keyword evidence="2" id="KW-1133">Transmembrane helix</keyword>
<keyword evidence="5" id="KW-1185">Reference proteome</keyword>
<proteinExistence type="predicted"/>
<reference evidence="4 5" key="1">
    <citation type="submission" date="2019-02" db="EMBL/GenBank/DDBJ databases">
        <title>Sequencing the genomes of 1000 actinobacteria strains.</title>
        <authorList>
            <person name="Klenk H.-P."/>
        </authorList>
    </citation>
    <scope>NUCLEOTIDE SEQUENCE [LARGE SCALE GENOMIC DNA]</scope>
    <source>
        <strain evidence="4 5">DSM 45162</strain>
    </source>
</reference>
<dbReference type="Gene3D" id="1.10.287.70">
    <property type="match status" value="1"/>
</dbReference>
<feature type="domain" description="Potassium channel" evidence="3">
    <location>
        <begin position="139"/>
        <end position="214"/>
    </location>
</feature>
<evidence type="ECO:0000256" key="2">
    <source>
        <dbReference type="SAM" id="Phobius"/>
    </source>
</evidence>
<accession>A0A4Q7ZGW4</accession>